<reference evidence="1" key="1">
    <citation type="journal article" date="2021" name="Environ. Microbiol.">
        <title>Gene family expansions and transcriptome signatures uncover fungal adaptations to wood decay.</title>
        <authorList>
            <person name="Hage H."/>
            <person name="Miyauchi S."/>
            <person name="Viragh M."/>
            <person name="Drula E."/>
            <person name="Min B."/>
            <person name="Chaduli D."/>
            <person name="Navarro D."/>
            <person name="Favel A."/>
            <person name="Norest M."/>
            <person name="Lesage-Meessen L."/>
            <person name="Balint B."/>
            <person name="Merenyi Z."/>
            <person name="de Eugenio L."/>
            <person name="Morin E."/>
            <person name="Martinez A.T."/>
            <person name="Baldrian P."/>
            <person name="Stursova M."/>
            <person name="Martinez M.J."/>
            <person name="Novotny C."/>
            <person name="Magnuson J.K."/>
            <person name="Spatafora J.W."/>
            <person name="Maurice S."/>
            <person name="Pangilinan J."/>
            <person name="Andreopoulos W."/>
            <person name="LaButti K."/>
            <person name="Hundley H."/>
            <person name="Na H."/>
            <person name="Kuo A."/>
            <person name="Barry K."/>
            <person name="Lipzen A."/>
            <person name="Henrissat B."/>
            <person name="Riley R."/>
            <person name="Ahrendt S."/>
            <person name="Nagy L.G."/>
            <person name="Grigoriev I.V."/>
            <person name="Martin F."/>
            <person name="Rosso M.N."/>
        </authorList>
    </citation>
    <scope>NUCLEOTIDE SEQUENCE</scope>
    <source>
        <strain evidence="1">CBS 384.51</strain>
    </source>
</reference>
<sequence>MTLKVYGVLQATFTQRVLVVLKEKNVSYEFITVDWAGKTHKAPSYLLNHPFGQFPYIDDDGFILYESIAIMKYIALKYRDQGAPLLPDPGDLKATALMEQACSVEASNFNPFTTPIVIEKYGKPIRGVEPDEEVVKECVLGLDSKLDGYELILAKQRYLAGDSITIADLAHLPTGTIISRVGVTLLEDFTKRPNVTRWWREIYTRPSWQEVVASADAKI</sequence>
<keyword evidence="1" id="KW-0808">Transferase</keyword>
<dbReference type="Proteomes" id="UP001055072">
    <property type="component" value="Unassembled WGS sequence"/>
</dbReference>
<protein>
    <submittedName>
        <fullName evidence="1">Glutathione transferase</fullName>
    </submittedName>
</protein>
<proteinExistence type="predicted"/>
<dbReference type="EMBL" id="MU274904">
    <property type="protein sequence ID" value="KAI0092255.1"/>
    <property type="molecule type" value="Genomic_DNA"/>
</dbReference>
<name>A0ACB8UDA5_9APHY</name>
<organism evidence="1 2">
    <name type="scientific">Irpex rosettiformis</name>
    <dbReference type="NCBI Taxonomy" id="378272"/>
    <lineage>
        <taxon>Eukaryota</taxon>
        <taxon>Fungi</taxon>
        <taxon>Dikarya</taxon>
        <taxon>Basidiomycota</taxon>
        <taxon>Agaricomycotina</taxon>
        <taxon>Agaricomycetes</taxon>
        <taxon>Polyporales</taxon>
        <taxon>Irpicaceae</taxon>
        <taxon>Irpex</taxon>
    </lineage>
</organism>
<evidence type="ECO:0000313" key="2">
    <source>
        <dbReference type="Proteomes" id="UP001055072"/>
    </source>
</evidence>
<gene>
    <name evidence="1" type="ORF">BDY19DRAFT_990980</name>
</gene>
<comment type="caution">
    <text evidence="1">The sequence shown here is derived from an EMBL/GenBank/DDBJ whole genome shotgun (WGS) entry which is preliminary data.</text>
</comment>
<accession>A0ACB8UDA5</accession>
<keyword evidence="2" id="KW-1185">Reference proteome</keyword>
<evidence type="ECO:0000313" key="1">
    <source>
        <dbReference type="EMBL" id="KAI0092255.1"/>
    </source>
</evidence>